<feature type="compositionally biased region" description="Basic residues" evidence="1">
    <location>
        <begin position="687"/>
        <end position="703"/>
    </location>
</feature>
<organism evidence="2 3">
    <name type="scientific">Rhipicephalus sanguineus</name>
    <name type="common">Brown dog tick</name>
    <name type="synonym">Ixodes sanguineus</name>
    <dbReference type="NCBI Taxonomy" id="34632"/>
    <lineage>
        <taxon>Eukaryota</taxon>
        <taxon>Metazoa</taxon>
        <taxon>Ecdysozoa</taxon>
        <taxon>Arthropoda</taxon>
        <taxon>Chelicerata</taxon>
        <taxon>Arachnida</taxon>
        <taxon>Acari</taxon>
        <taxon>Parasitiformes</taxon>
        <taxon>Ixodida</taxon>
        <taxon>Ixodoidea</taxon>
        <taxon>Ixodidae</taxon>
        <taxon>Rhipicephalinae</taxon>
        <taxon>Rhipicephalus</taxon>
        <taxon>Rhipicephalus</taxon>
    </lineage>
</organism>
<feature type="compositionally biased region" description="Low complexity" evidence="1">
    <location>
        <begin position="359"/>
        <end position="368"/>
    </location>
</feature>
<dbReference type="VEuPathDB" id="VectorBase:RSAN_054850"/>
<dbReference type="AlphaFoldDB" id="A0A9D4QG72"/>
<reference evidence="2" key="1">
    <citation type="journal article" date="2020" name="Cell">
        <title>Large-Scale Comparative Analyses of Tick Genomes Elucidate Their Genetic Diversity and Vector Capacities.</title>
        <authorList>
            <consortium name="Tick Genome and Microbiome Consortium (TIGMIC)"/>
            <person name="Jia N."/>
            <person name="Wang J."/>
            <person name="Shi W."/>
            <person name="Du L."/>
            <person name="Sun Y."/>
            <person name="Zhan W."/>
            <person name="Jiang J.F."/>
            <person name="Wang Q."/>
            <person name="Zhang B."/>
            <person name="Ji P."/>
            <person name="Bell-Sakyi L."/>
            <person name="Cui X.M."/>
            <person name="Yuan T.T."/>
            <person name="Jiang B.G."/>
            <person name="Yang W.F."/>
            <person name="Lam T.T."/>
            <person name="Chang Q.C."/>
            <person name="Ding S.J."/>
            <person name="Wang X.J."/>
            <person name="Zhu J.G."/>
            <person name="Ruan X.D."/>
            <person name="Zhao L."/>
            <person name="Wei J.T."/>
            <person name="Ye R.Z."/>
            <person name="Que T.C."/>
            <person name="Du C.H."/>
            <person name="Zhou Y.H."/>
            <person name="Cheng J.X."/>
            <person name="Dai P.F."/>
            <person name="Guo W.B."/>
            <person name="Han X.H."/>
            <person name="Huang E.J."/>
            <person name="Li L.F."/>
            <person name="Wei W."/>
            <person name="Gao Y.C."/>
            <person name="Liu J.Z."/>
            <person name="Shao H.Z."/>
            <person name="Wang X."/>
            <person name="Wang C.C."/>
            <person name="Yang T.C."/>
            <person name="Huo Q.B."/>
            <person name="Li W."/>
            <person name="Chen H.Y."/>
            <person name="Chen S.E."/>
            <person name="Zhou L.G."/>
            <person name="Ni X.B."/>
            <person name="Tian J.H."/>
            <person name="Sheng Y."/>
            <person name="Liu T."/>
            <person name="Pan Y.S."/>
            <person name="Xia L.Y."/>
            <person name="Li J."/>
            <person name="Zhao F."/>
            <person name="Cao W.C."/>
        </authorList>
    </citation>
    <scope>NUCLEOTIDE SEQUENCE</scope>
    <source>
        <strain evidence="2">Rsan-2018</strain>
    </source>
</reference>
<feature type="region of interest" description="Disordered" evidence="1">
    <location>
        <begin position="359"/>
        <end position="393"/>
    </location>
</feature>
<sequence>MATSTSPSPASDYDAQVKRRRGVSGIRSRGWCGGGPVCVGGAKPKRSGDGGYADDHKLLGCFRWRQLQQERSSRESTLSFRPSHGVSYNQQQHQGPQMGGDFQPRAHHHYPFPERPQMEQPTSQAPGPSSQPGSVHRLSFPPSGIERHLARLHSTTSTDNRKSFPPCQVSDTDSGLGRTITAETSEESFAGAVAAPQAPPPPPHRLCGGNVCNGIYRASGAVTPGGATGGTLGGGPDAALDDGLAHEMALLRVELEIVRWECESIIRQKRRRDQDLLGSWSRRRRVLDWMQRHDSSDTSYDPSTLSSNSEDRREASPSPTSSVEALCSRTPPPSCAGGAPESPVIQQHIYESVARSPSPLTLVTSSSPHVRSQSMTLNNNPPSGPAGRVLSPEHKRCSSASPAVLSPVRTYRFSCTINESPQTQAAAAVRSSTRSPSCSPVRHSAAFRPRCSSNPVPHAVTPAVIPIATSRTAGQISDLYRRQEHSTSCFPTQSIPESPLALHSTSSSPIPIVTYSDRSPAASPVRFQHETGGSPSLASPCGGASRSSRTSASEDKPRRWFDSILQQQDPSAYQVHEPAQLCSFYSPQRQCAKSSSSRLQPVFEAECYGGRGARGGGGILDLDLEFVTKEYEIFPGDNGACRNDVSGGAAQRARKTRRQLRKERAQQIAARTRADTTTSTDSDATLKHHHSSCHACARSRRKGAGGLPQSSHRPSPSKQEAAVHHSRRPVPMTHRDDLAAASASANTTDYML</sequence>
<feature type="region of interest" description="Disordered" evidence="1">
    <location>
        <begin position="1"/>
        <end position="26"/>
    </location>
</feature>
<gene>
    <name evidence="2" type="ORF">HPB52_014490</name>
</gene>
<accession>A0A9D4QG72</accession>
<evidence type="ECO:0000313" key="2">
    <source>
        <dbReference type="EMBL" id="KAH7976489.1"/>
    </source>
</evidence>
<feature type="compositionally biased region" description="Polar residues" evidence="1">
    <location>
        <begin position="743"/>
        <end position="752"/>
    </location>
</feature>
<dbReference type="EMBL" id="JABSTV010001246">
    <property type="protein sequence ID" value="KAH7976489.1"/>
    <property type="molecule type" value="Genomic_DNA"/>
</dbReference>
<reference evidence="2" key="2">
    <citation type="submission" date="2021-09" db="EMBL/GenBank/DDBJ databases">
        <authorList>
            <person name="Jia N."/>
            <person name="Wang J."/>
            <person name="Shi W."/>
            <person name="Du L."/>
            <person name="Sun Y."/>
            <person name="Zhan W."/>
            <person name="Jiang J."/>
            <person name="Wang Q."/>
            <person name="Zhang B."/>
            <person name="Ji P."/>
            <person name="Sakyi L.B."/>
            <person name="Cui X."/>
            <person name="Yuan T."/>
            <person name="Jiang B."/>
            <person name="Yang W."/>
            <person name="Lam T.T.-Y."/>
            <person name="Chang Q."/>
            <person name="Ding S."/>
            <person name="Wang X."/>
            <person name="Zhu J."/>
            <person name="Ruan X."/>
            <person name="Zhao L."/>
            <person name="Wei J."/>
            <person name="Que T."/>
            <person name="Du C."/>
            <person name="Cheng J."/>
            <person name="Dai P."/>
            <person name="Han X."/>
            <person name="Huang E."/>
            <person name="Gao Y."/>
            <person name="Liu J."/>
            <person name="Shao H."/>
            <person name="Ye R."/>
            <person name="Li L."/>
            <person name="Wei W."/>
            <person name="Wang X."/>
            <person name="Wang C."/>
            <person name="Huo Q."/>
            <person name="Li W."/>
            <person name="Guo W."/>
            <person name="Chen H."/>
            <person name="Chen S."/>
            <person name="Zhou L."/>
            <person name="Zhou L."/>
            <person name="Ni X."/>
            <person name="Tian J."/>
            <person name="Zhou Y."/>
            <person name="Sheng Y."/>
            <person name="Liu T."/>
            <person name="Pan Y."/>
            <person name="Xia L."/>
            <person name="Li J."/>
            <person name="Zhao F."/>
            <person name="Cao W."/>
        </authorList>
    </citation>
    <scope>NUCLEOTIDE SEQUENCE</scope>
    <source>
        <strain evidence="2">Rsan-2018</strain>
        <tissue evidence="2">Larvae</tissue>
    </source>
</reference>
<feature type="compositionally biased region" description="Low complexity" evidence="1">
    <location>
        <begin position="120"/>
        <end position="134"/>
    </location>
</feature>
<feature type="compositionally biased region" description="Basic residues" evidence="1">
    <location>
        <begin position="652"/>
        <end position="661"/>
    </location>
</feature>
<feature type="region of interest" description="Disordered" evidence="1">
    <location>
        <begin position="640"/>
        <end position="752"/>
    </location>
</feature>
<feature type="region of interest" description="Disordered" evidence="1">
    <location>
        <begin position="73"/>
        <end position="141"/>
    </location>
</feature>
<feature type="compositionally biased region" description="Polar residues" evidence="1">
    <location>
        <begin position="708"/>
        <end position="718"/>
    </location>
</feature>
<feature type="compositionally biased region" description="Low complexity" evidence="1">
    <location>
        <begin position="542"/>
        <end position="551"/>
    </location>
</feature>
<dbReference type="Proteomes" id="UP000821837">
    <property type="component" value="Chromosome 10"/>
</dbReference>
<comment type="caution">
    <text evidence="2">The sequence shown here is derived from an EMBL/GenBank/DDBJ whole genome shotgun (WGS) entry which is preliminary data.</text>
</comment>
<evidence type="ECO:0000256" key="1">
    <source>
        <dbReference type="SAM" id="MobiDB-lite"/>
    </source>
</evidence>
<feature type="region of interest" description="Disordered" evidence="1">
    <location>
        <begin position="153"/>
        <end position="175"/>
    </location>
</feature>
<keyword evidence="3" id="KW-1185">Reference proteome</keyword>
<proteinExistence type="predicted"/>
<feature type="compositionally biased region" description="Low complexity" evidence="1">
    <location>
        <begin position="669"/>
        <end position="683"/>
    </location>
</feature>
<protein>
    <submittedName>
        <fullName evidence="2">Uncharacterized protein</fullName>
    </submittedName>
</protein>
<feature type="region of interest" description="Disordered" evidence="1">
    <location>
        <begin position="293"/>
        <end position="341"/>
    </location>
</feature>
<evidence type="ECO:0000313" key="3">
    <source>
        <dbReference type="Proteomes" id="UP000821837"/>
    </source>
</evidence>
<feature type="compositionally biased region" description="Polar residues" evidence="1">
    <location>
        <begin position="369"/>
        <end position="381"/>
    </location>
</feature>
<name>A0A9D4QG72_RHISA</name>
<feature type="compositionally biased region" description="Polar residues" evidence="1">
    <location>
        <begin position="297"/>
        <end position="308"/>
    </location>
</feature>
<feature type="compositionally biased region" description="Polar residues" evidence="1">
    <location>
        <begin position="73"/>
        <end position="95"/>
    </location>
</feature>
<feature type="region of interest" description="Disordered" evidence="1">
    <location>
        <begin position="523"/>
        <end position="558"/>
    </location>
</feature>